<gene>
    <name evidence="2" type="ORF">HPC62_22050</name>
</gene>
<evidence type="ECO:0000313" key="2">
    <source>
        <dbReference type="EMBL" id="QKD84510.1"/>
    </source>
</evidence>
<dbReference type="KEGG" id="theu:HPC62_22050"/>
<dbReference type="InterPro" id="IPR021471">
    <property type="entry name" value="DUF3124"/>
</dbReference>
<evidence type="ECO:0000256" key="1">
    <source>
        <dbReference type="SAM" id="SignalP"/>
    </source>
</evidence>
<keyword evidence="1" id="KW-0732">Signal</keyword>
<dbReference type="AlphaFoldDB" id="A0A6M8BJX0"/>
<feature type="signal peptide" evidence="1">
    <location>
        <begin position="1"/>
        <end position="19"/>
    </location>
</feature>
<name>A0A6M8BJX0_9CYAN</name>
<keyword evidence="3" id="KW-1185">Reference proteome</keyword>
<evidence type="ECO:0000313" key="3">
    <source>
        <dbReference type="Proteomes" id="UP000505210"/>
    </source>
</evidence>
<reference evidence="2 3" key="1">
    <citation type="submission" date="2020-05" db="EMBL/GenBank/DDBJ databases">
        <title>Complete genome sequence of of a novel Thermoleptolyngbya strain isolated from hot springs of Ganzi, Sichuan China.</title>
        <authorList>
            <person name="Tang J."/>
            <person name="Daroch M."/>
            <person name="Li L."/>
            <person name="Waleron K."/>
            <person name="Waleron M."/>
            <person name="Waleron M."/>
        </authorList>
    </citation>
    <scope>NUCLEOTIDE SEQUENCE [LARGE SCALE GENOMIC DNA]</scope>
    <source>
        <strain evidence="2 3">PKUAC-SCTA183</strain>
    </source>
</reference>
<organism evidence="2 3">
    <name type="scientific">Thermoleptolyngbya sichuanensis A183</name>
    <dbReference type="NCBI Taxonomy" id="2737172"/>
    <lineage>
        <taxon>Bacteria</taxon>
        <taxon>Bacillati</taxon>
        <taxon>Cyanobacteriota</taxon>
        <taxon>Cyanophyceae</taxon>
        <taxon>Oculatellales</taxon>
        <taxon>Oculatellaceae</taxon>
        <taxon>Thermoleptolyngbya</taxon>
        <taxon>Thermoleptolyngbya sichuanensis</taxon>
    </lineage>
</organism>
<feature type="chain" id="PRO_5026890145" evidence="1">
    <location>
        <begin position="20"/>
        <end position="187"/>
    </location>
</feature>
<dbReference type="Pfam" id="PF11322">
    <property type="entry name" value="DUF3124"/>
    <property type="match status" value="1"/>
</dbReference>
<dbReference type="EMBL" id="CP053661">
    <property type="protein sequence ID" value="QKD84510.1"/>
    <property type="molecule type" value="Genomic_DNA"/>
</dbReference>
<sequence>MRSGKPAKFLSAICGILLAMTGMTCSTQPPEQLPATIVQQEATLQPVFLNPEKIIDGQTVYVPVYSHIYHHNNPRNAVNLSATLSIRNTDAEHAIIITAVRYFDSEGEMIRQDITEPSKLGPLASVSFFVAANDVSGGAGANFLVDWVAETAVSEPVIEAVMISTSSSQGISFVSPGRVVKQRDVAP</sequence>
<dbReference type="Proteomes" id="UP000505210">
    <property type="component" value="Chromosome"/>
</dbReference>
<proteinExistence type="predicted"/>
<accession>A0A6M8BJX0</accession>
<protein>
    <submittedName>
        <fullName evidence="2">DUF3124 domain-containing protein</fullName>
    </submittedName>
</protein>